<dbReference type="EMBL" id="KN831996">
    <property type="protein sequence ID" value="KIO00379.1"/>
    <property type="molecule type" value="Genomic_DNA"/>
</dbReference>
<dbReference type="InterPro" id="IPR051694">
    <property type="entry name" value="Immunoregulatory_rcpt-like"/>
</dbReference>
<dbReference type="AlphaFoldDB" id="A0A0C3NZ62"/>
<dbReference type="STRING" id="870435.A0A0C3NZ62"/>
<keyword evidence="8" id="KW-1185">Reference proteome</keyword>
<evidence type="ECO:0000256" key="3">
    <source>
        <dbReference type="ARBA" id="ARBA00022989"/>
    </source>
</evidence>
<evidence type="ECO:0000256" key="5">
    <source>
        <dbReference type="SAM" id="MobiDB-lite"/>
    </source>
</evidence>
<keyword evidence="3 6" id="KW-1133">Transmembrane helix</keyword>
<evidence type="ECO:0000313" key="8">
    <source>
        <dbReference type="Proteomes" id="UP000054217"/>
    </source>
</evidence>
<evidence type="ECO:0000313" key="7">
    <source>
        <dbReference type="EMBL" id="KIO00379.1"/>
    </source>
</evidence>
<sequence>GSNDASCLSSNSPSSTASIPQASQSGSSSPSQTSSGSSTTLSVAAIAGIAVGGVVALAALAILLLCFMRRRRRNDFTYSTPMPSNSPPLHSEVTPYPSSFLRSDQTISGMTHLAPQDTSNLPRASTSYNDTSVSSAPPSPPGKGSTIVMTPSGSTRYIVHTDIEDASHTASQVIELPPQYSERSGLTWQ</sequence>
<evidence type="ECO:0000256" key="2">
    <source>
        <dbReference type="ARBA" id="ARBA00022692"/>
    </source>
</evidence>
<feature type="transmembrane region" description="Helical" evidence="6">
    <location>
        <begin position="43"/>
        <end position="67"/>
    </location>
</feature>
<dbReference type="PANTHER" id="PTHR15549">
    <property type="entry name" value="PAIRED IMMUNOGLOBULIN-LIKE TYPE 2 RECEPTOR"/>
    <property type="match status" value="1"/>
</dbReference>
<dbReference type="HOGENOM" id="CLU_1437718_0_0_1"/>
<gene>
    <name evidence="7" type="ORF">M404DRAFT_29535</name>
</gene>
<dbReference type="GO" id="GO:0071944">
    <property type="term" value="C:cell periphery"/>
    <property type="evidence" value="ECO:0007669"/>
    <property type="project" value="UniProtKB-ARBA"/>
</dbReference>
<feature type="region of interest" description="Disordered" evidence="5">
    <location>
        <begin position="111"/>
        <end position="150"/>
    </location>
</feature>
<feature type="region of interest" description="Disordered" evidence="5">
    <location>
        <begin position="1"/>
        <end position="38"/>
    </location>
</feature>
<feature type="non-terminal residue" evidence="7">
    <location>
        <position position="1"/>
    </location>
</feature>
<dbReference type="InParanoid" id="A0A0C3NZ62"/>
<keyword evidence="2 6" id="KW-0812">Transmembrane</keyword>
<accession>A0A0C3NZ62</accession>
<keyword evidence="4 6" id="KW-0472">Membrane</keyword>
<evidence type="ECO:0000256" key="4">
    <source>
        <dbReference type="ARBA" id="ARBA00023136"/>
    </source>
</evidence>
<dbReference type="PANTHER" id="PTHR15549:SF26">
    <property type="entry name" value="AXIAL BUDDING PATTERN PROTEIN 2-RELATED"/>
    <property type="match status" value="1"/>
</dbReference>
<dbReference type="Proteomes" id="UP000054217">
    <property type="component" value="Unassembled WGS sequence"/>
</dbReference>
<dbReference type="GO" id="GO:0016020">
    <property type="term" value="C:membrane"/>
    <property type="evidence" value="ECO:0007669"/>
    <property type="project" value="UniProtKB-SubCell"/>
</dbReference>
<dbReference type="OrthoDB" id="2591431at2759"/>
<evidence type="ECO:0000256" key="6">
    <source>
        <dbReference type="SAM" id="Phobius"/>
    </source>
</evidence>
<organism evidence="7 8">
    <name type="scientific">Pisolithus tinctorius Marx 270</name>
    <dbReference type="NCBI Taxonomy" id="870435"/>
    <lineage>
        <taxon>Eukaryota</taxon>
        <taxon>Fungi</taxon>
        <taxon>Dikarya</taxon>
        <taxon>Basidiomycota</taxon>
        <taxon>Agaricomycotina</taxon>
        <taxon>Agaricomycetes</taxon>
        <taxon>Agaricomycetidae</taxon>
        <taxon>Boletales</taxon>
        <taxon>Sclerodermatineae</taxon>
        <taxon>Pisolithaceae</taxon>
        <taxon>Pisolithus</taxon>
    </lineage>
</organism>
<protein>
    <submittedName>
        <fullName evidence="7">Uncharacterized protein</fullName>
    </submittedName>
</protein>
<proteinExistence type="predicted"/>
<comment type="subcellular location">
    <subcellularLocation>
        <location evidence="1">Membrane</location>
        <topology evidence="1">Single-pass membrane protein</topology>
    </subcellularLocation>
</comment>
<evidence type="ECO:0000256" key="1">
    <source>
        <dbReference type="ARBA" id="ARBA00004167"/>
    </source>
</evidence>
<feature type="compositionally biased region" description="Polar residues" evidence="5">
    <location>
        <begin position="116"/>
        <end position="131"/>
    </location>
</feature>
<reference evidence="7 8" key="1">
    <citation type="submission" date="2014-04" db="EMBL/GenBank/DDBJ databases">
        <authorList>
            <consortium name="DOE Joint Genome Institute"/>
            <person name="Kuo A."/>
            <person name="Kohler A."/>
            <person name="Costa M.D."/>
            <person name="Nagy L.G."/>
            <person name="Floudas D."/>
            <person name="Copeland A."/>
            <person name="Barry K.W."/>
            <person name="Cichocki N."/>
            <person name="Veneault-Fourrey C."/>
            <person name="LaButti K."/>
            <person name="Lindquist E.A."/>
            <person name="Lipzen A."/>
            <person name="Lundell T."/>
            <person name="Morin E."/>
            <person name="Murat C."/>
            <person name="Sun H."/>
            <person name="Tunlid A."/>
            <person name="Henrissat B."/>
            <person name="Grigoriev I.V."/>
            <person name="Hibbett D.S."/>
            <person name="Martin F."/>
            <person name="Nordberg H.P."/>
            <person name="Cantor M.N."/>
            <person name="Hua S.X."/>
        </authorList>
    </citation>
    <scope>NUCLEOTIDE SEQUENCE [LARGE SCALE GENOMIC DNA]</scope>
    <source>
        <strain evidence="7 8">Marx 270</strain>
    </source>
</reference>
<reference evidence="8" key="2">
    <citation type="submission" date="2015-01" db="EMBL/GenBank/DDBJ databases">
        <title>Evolutionary Origins and Diversification of the Mycorrhizal Mutualists.</title>
        <authorList>
            <consortium name="DOE Joint Genome Institute"/>
            <consortium name="Mycorrhizal Genomics Consortium"/>
            <person name="Kohler A."/>
            <person name="Kuo A."/>
            <person name="Nagy L.G."/>
            <person name="Floudas D."/>
            <person name="Copeland A."/>
            <person name="Barry K.W."/>
            <person name="Cichocki N."/>
            <person name="Veneault-Fourrey C."/>
            <person name="LaButti K."/>
            <person name="Lindquist E.A."/>
            <person name="Lipzen A."/>
            <person name="Lundell T."/>
            <person name="Morin E."/>
            <person name="Murat C."/>
            <person name="Riley R."/>
            <person name="Ohm R."/>
            <person name="Sun H."/>
            <person name="Tunlid A."/>
            <person name="Henrissat B."/>
            <person name="Grigoriev I.V."/>
            <person name="Hibbett D.S."/>
            <person name="Martin F."/>
        </authorList>
    </citation>
    <scope>NUCLEOTIDE SEQUENCE [LARGE SCALE GENOMIC DNA]</scope>
    <source>
        <strain evidence="8">Marx 270</strain>
    </source>
</reference>
<name>A0A0C3NZ62_PISTI</name>